<accession>A0A974Y2D7</accession>
<keyword evidence="1" id="KW-0472">Membrane</keyword>
<keyword evidence="3" id="KW-1185">Reference proteome</keyword>
<protein>
    <submittedName>
        <fullName evidence="2">Uncharacterized protein</fullName>
    </submittedName>
</protein>
<evidence type="ECO:0000256" key="1">
    <source>
        <dbReference type="SAM" id="Phobius"/>
    </source>
</evidence>
<feature type="transmembrane region" description="Helical" evidence="1">
    <location>
        <begin position="16"/>
        <end position="35"/>
    </location>
</feature>
<name>A0A974Y2D7_9GAMM</name>
<dbReference type="Proteomes" id="UP000639274">
    <property type="component" value="Chromosome"/>
</dbReference>
<gene>
    <name evidence="2" type="ORF">I8J32_005495</name>
</gene>
<evidence type="ECO:0000313" key="3">
    <source>
        <dbReference type="Proteomes" id="UP000639274"/>
    </source>
</evidence>
<dbReference type="KEGG" id="lsf:I8J32_005495"/>
<dbReference type="EMBL" id="CP071518">
    <property type="protein sequence ID" value="QSX79325.1"/>
    <property type="molecule type" value="Genomic_DNA"/>
</dbReference>
<feature type="transmembrane region" description="Helical" evidence="1">
    <location>
        <begin position="80"/>
        <end position="100"/>
    </location>
</feature>
<keyword evidence="1" id="KW-1133">Transmembrane helix</keyword>
<feature type="transmembrane region" description="Helical" evidence="1">
    <location>
        <begin position="55"/>
        <end position="73"/>
    </location>
</feature>
<dbReference type="RefSeq" id="WP_200614571.1">
    <property type="nucleotide sequence ID" value="NZ_CP071518.1"/>
</dbReference>
<sequence length="101" mass="10732">MTHDDESPRPDRSRAFRAQCVMAAGFAVVALVAWWSSGTAPDVEDTIAGQIRALTMPALLAAVCATVNALALHRGRTLSLMLRASPMLVFLAALVSLRLLG</sequence>
<reference evidence="2 3" key="1">
    <citation type="submission" date="2021-03" db="EMBL/GenBank/DDBJ databases">
        <title>Lysobacter sp. nov. isolated from soil of gangwondo yeongwol, south Korea.</title>
        <authorList>
            <person name="Kim K.R."/>
            <person name="Kim K.H."/>
            <person name="Jeon C.O."/>
        </authorList>
    </citation>
    <scope>NUCLEOTIDE SEQUENCE [LARGE SCALE GENOMIC DNA]</scope>
    <source>
        <strain evidence="2 3">R19</strain>
    </source>
</reference>
<dbReference type="AlphaFoldDB" id="A0A974Y2D7"/>
<proteinExistence type="predicted"/>
<evidence type="ECO:0000313" key="2">
    <source>
        <dbReference type="EMBL" id="QSX79325.1"/>
    </source>
</evidence>
<keyword evidence="1" id="KW-0812">Transmembrane</keyword>
<organism evidence="2 3">
    <name type="scientific">Agrilutibacter solisilvae</name>
    <dbReference type="NCBI Taxonomy" id="2763317"/>
    <lineage>
        <taxon>Bacteria</taxon>
        <taxon>Pseudomonadati</taxon>
        <taxon>Pseudomonadota</taxon>
        <taxon>Gammaproteobacteria</taxon>
        <taxon>Lysobacterales</taxon>
        <taxon>Lysobacteraceae</taxon>
        <taxon>Agrilutibacter</taxon>
    </lineage>
</organism>